<gene>
    <name evidence="1" type="ORF">DFR47_103455</name>
</gene>
<dbReference type="AlphaFoldDB" id="A0A366E0J2"/>
<evidence type="ECO:0000313" key="1">
    <source>
        <dbReference type="EMBL" id="RBO95891.1"/>
    </source>
</evidence>
<protein>
    <submittedName>
        <fullName evidence="1">Uncharacterized protein</fullName>
    </submittedName>
</protein>
<comment type="caution">
    <text evidence="1">The sequence shown here is derived from an EMBL/GenBank/DDBJ whole genome shotgun (WGS) entry which is preliminary data.</text>
</comment>
<accession>A0A366E0J2</accession>
<keyword evidence="2" id="KW-1185">Reference proteome</keyword>
<reference evidence="1 2" key="1">
    <citation type="submission" date="2018-06" db="EMBL/GenBank/DDBJ databases">
        <title>Genomic Encyclopedia of Type Strains, Phase IV (KMG-IV): sequencing the most valuable type-strain genomes for metagenomic binning, comparative biology and taxonomic classification.</title>
        <authorList>
            <person name="Goeker M."/>
        </authorList>
    </citation>
    <scope>NUCLEOTIDE SEQUENCE [LARGE SCALE GENOMIC DNA]</scope>
    <source>
        <strain evidence="1 2">DSM 25619</strain>
    </source>
</reference>
<proteinExistence type="predicted"/>
<organism evidence="1 2">
    <name type="scientific">Pseudochrobactrum asaccharolyticum</name>
    <dbReference type="NCBI Taxonomy" id="354351"/>
    <lineage>
        <taxon>Bacteria</taxon>
        <taxon>Pseudomonadati</taxon>
        <taxon>Pseudomonadota</taxon>
        <taxon>Alphaproteobacteria</taxon>
        <taxon>Hyphomicrobiales</taxon>
        <taxon>Brucellaceae</taxon>
        <taxon>Pseudochrobactrum</taxon>
    </lineage>
</organism>
<sequence length="47" mass="5229">MSHTNKALHLFKCRALFFTYSNQVQLFAETKADMLVISSIPTVAPAS</sequence>
<evidence type="ECO:0000313" key="2">
    <source>
        <dbReference type="Proteomes" id="UP000252893"/>
    </source>
</evidence>
<dbReference type="EMBL" id="QNRH01000003">
    <property type="protein sequence ID" value="RBO95891.1"/>
    <property type="molecule type" value="Genomic_DNA"/>
</dbReference>
<name>A0A366E0J2_9HYPH</name>
<dbReference type="Proteomes" id="UP000252893">
    <property type="component" value="Unassembled WGS sequence"/>
</dbReference>